<organism evidence="4 5">
    <name type="scientific">Alistipes indistinctus YIT 12060</name>
    <dbReference type="NCBI Taxonomy" id="742725"/>
    <lineage>
        <taxon>Bacteria</taxon>
        <taxon>Pseudomonadati</taxon>
        <taxon>Bacteroidota</taxon>
        <taxon>Bacteroidia</taxon>
        <taxon>Bacteroidales</taxon>
        <taxon>Rikenellaceae</taxon>
        <taxon>Alistipes</taxon>
    </lineage>
</organism>
<keyword evidence="5" id="KW-1185">Reference proteome</keyword>
<dbReference type="RefSeq" id="WP_009134813.1">
    <property type="nucleotide sequence ID" value="NZ_CP102250.1"/>
</dbReference>
<dbReference type="GO" id="GO:0000156">
    <property type="term" value="F:phosphorelay response regulator activity"/>
    <property type="evidence" value="ECO:0007669"/>
    <property type="project" value="InterPro"/>
</dbReference>
<evidence type="ECO:0000313" key="4">
    <source>
        <dbReference type="EMBL" id="EHB91958.1"/>
    </source>
</evidence>
<dbReference type="Pfam" id="PF04397">
    <property type="entry name" value="LytTR"/>
    <property type="match status" value="1"/>
</dbReference>
<dbReference type="Gene3D" id="3.40.50.2300">
    <property type="match status" value="1"/>
</dbReference>
<dbReference type="InterPro" id="IPR001789">
    <property type="entry name" value="Sig_transdc_resp-reg_receiver"/>
</dbReference>
<feature type="domain" description="HTH LytTR-type" evidence="3">
    <location>
        <begin position="138"/>
        <end position="210"/>
    </location>
</feature>
<dbReference type="AlphaFoldDB" id="G5H8S1"/>
<feature type="modified residue" description="4-aspartylphosphate" evidence="1">
    <location>
        <position position="57"/>
    </location>
</feature>
<dbReference type="eggNOG" id="COG3279">
    <property type="taxonomic scope" value="Bacteria"/>
</dbReference>
<dbReference type="SMART" id="SM00850">
    <property type="entry name" value="LytTR"/>
    <property type="match status" value="1"/>
</dbReference>
<dbReference type="PATRIC" id="fig|742725.3.peg.2103"/>
<dbReference type="OrthoDB" id="1490554at2"/>
<dbReference type="InterPro" id="IPR011006">
    <property type="entry name" value="CheY-like_superfamily"/>
</dbReference>
<dbReference type="Proteomes" id="UP000006008">
    <property type="component" value="Unassembled WGS sequence"/>
</dbReference>
<accession>G5H8S1</accession>
<dbReference type="PROSITE" id="PS50930">
    <property type="entry name" value="HTH_LYTTR"/>
    <property type="match status" value="1"/>
</dbReference>
<comment type="caution">
    <text evidence="4">The sequence shown here is derived from an EMBL/GenBank/DDBJ whole genome shotgun (WGS) entry which is preliminary data.</text>
</comment>
<dbReference type="SUPFAM" id="SSF52172">
    <property type="entry name" value="CheY-like"/>
    <property type="match status" value="1"/>
</dbReference>
<dbReference type="SMART" id="SM00448">
    <property type="entry name" value="REC"/>
    <property type="match status" value="1"/>
</dbReference>
<dbReference type="InterPro" id="IPR046947">
    <property type="entry name" value="LytR-like"/>
</dbReference>
<dbReference type="InterPro" id="IPR007492">
    <property type="entry name" value="LytTR_DNA-bd_dom"/>
</dbReference>
<dbReference type="Pfam" id="PF00072">
    <property type="entry name" value="Response_reg"/>
    <property type="match status" value="1"/>
</dbReference>
<evidence type="ECO:0000313" key="5">
    <source>
        <dbReference type="Proteomes" id="UP000006008"/>
    </source>
</evidence>
<dbReference type="GeneID" id="92814968"/>
<evidence type="ECO:0000259" key="3">
    <source>
        <dbReference type="PROSITE" id="PS50930"/>
    </source>
</evidence>
<keyword evidence="1" id="KW-0597">Phosphoprotein</keyword>
<sequence length="239" mass="27393">MSLLRSIVVDDEPLARELVEGYVNQTPFLESAGSYPDALSAMEAIRNGMQAELLFLDIQMPNLSGLELSRLLPPEMKVIFITAFEQYAVEGFRVEALDYLLKPVSYADFLSAAQKAQRQFELERGAVKANVSVEERSIFVKTDYKIVQIHLDSVLYLEGVKDYVRIHTDDGPVMTLMSMKAMEDALPDTRFIRVHRSFIVNLDRVTTIERNRIVFGKVYIPITDSYKDRFMEILSRRLL</sequence>
<dbReference type="GO" id="GO:0003677">
    <property type="term" value="F:DNA binding"/>
    <property type="evidence" value="ECO:0007669"/>
    <property type="project" value="InterPro"/>
</dbReference>
<evidence type="ECO:0000259" key="2">
    <source>
        <dbReference type="PROSITE" id="PS50110"/>
    </source>
</evidence>
<reference evidence="4 5" key="1">
    <citation type="submission" date="2011-08" db="EMBL/GenBank/DDBJ databases">
        <title>The Genome Sequence of Alistipes indistinctus YIT 12060.</title>
        <authorList>
            <consortium name="The Broad Institute Genome Sequencing Platform"/>
            <person name="Earl A."/>
            <person name="Ward D."/>
            <person name="Feldgarden M."/>
            <person name="Gevers D."/>
            <person name="Morotomi M."/>
            <person name="Young S.K."/>
            <person name="Zeng Q."/>
            <person name="Gargeya S."/>
            <person name="Fitzgerald M."/>
            <person name="Haas B."/>
            <person name="Abouelleil A."/>
            <person name="Alvarado L."/>
            <person name="Arachchi H.M."/>
            <person name="Berlin A."/>
            <person name="Brown A."/>
            <person name="Chapman S.B."/>
            <person name="Chen Z."/>
            <person name="Dunbar C."/>
            <person name="Freedman E."/>
            <person name="Gearin G."/>
            <person name="Gellesch M."/>
            <person name="Goldberg J."/>
            <person name="Griggs A."/>
            <person name="Gujja S."/>
            <person name="Heiman D."/>
            <person name="Howarth C."/>
            <person name="Larson L."/>
            <person name="Lui A."/>
            <person name="MacDonald P.J.P."/>
            <person name="Montmayeur A."/>
            <person name="Murphy C."/>
            <person name="Neiman D."/>
            <person name="Pearson M."/>
            <person name="Priest M."/>
            <person name="Roberts A."/>
            <person name="Saif S."/>
            <person name="Shea T."/>
            <person name="Shenoy N."/>
            <person name="Sisk P."/>
            <person name="Stolte C."/>
            <person name="Sykes S."/>
            <person name="Wortman J."/>
            <person name="Nusbaum C."/>
            <person name="Birren B."/>
        </authorList>
    </citation>
    <scope>NUCLEOTIDE SEQUENCE [LARGE SCALE GENOMIC DNA]</scope>
    <source>
        <strain evidence="4 5">YIT 12060</strain>
    </source>
</reference>
<gene>
    <name evidence="4" type="ORF">HMPREF9450_02007</name>
</gene>
<dbReference type="Gene3D" id="2.40.50.1020">
    <property type="entry name" value="LytTr DNA-binding domain"/>
    <property type="match status" value="1"/>
</dbReference>
<dbReference type="STRING" id="742725.HMPREF9450_02007"/>
<name>G5H8S1_9BACT</name>
<dbReference type="FunFam" id="2.40.50.1020:FF:000004">
    <property type="entry name" value="DNA-binding response regulator"/>
    <property type="match status" value="1"/>
</dbReference>
<evidence type="ECO:0000256" key="1">
    <source>
        <dbReference type="PROSITE-ProRule" id="PRU00169"/>
    </source>
</evidence>
<protein>
    <recommendedName>
        <fullName evidence="6">Response regulatory domain-containing protein</fullName>
    </recommendedName>
</protein>
<evidence type="ECO:0008006" key="6">
    <source>
        <dbReference type="Google" id="ProtNLM"/>
    </source>
</evidence>
<proteinExistence type="predicted"/>
<dbReference type="HOGENOM" id="CLU_000445_14_1_10"/>
<feature type="domain" description="Response regulatory" evidence="2">
    <location>
        <begin position="5"/>
        <end position="117"/>
    </location>
</feature>
<dbReference type="PANTHER" id="PTHR37299">
    <property type="entry name" value="TRANSCRIPTIONAL REGULATOR-RELATED"/>
    <property type="match status" value="1"/>
</dbReference>
<dbReference type="EMBL" id="ADLD01000013">
    <property type="protein sequence ID" value="EHB91958.1"/>
    <property type="molecule type" value="Genomic_DNA"/>
</dbReference>
<dbReference type="PROSITE" id="PS50110">
    <property type="entry name" value="RESPONSE_REGULATORY"/>
    <property type="match status" value="1"/>
</dbReference>
<dbReference type="PANTHER" id="PTHR37299:SF1">
    <property type="entry name" value="STAGE 0 SPORULATION PROTEIN A HOMOLOG"/>
    <property type="match status" value="1"/>
</dbReference>